<feature type="region of interest" description="Disordered" evidence="2">
    <location>
        <begin position="118"/>
        <end position="192"/>
    </location>
</feature>
<comment type="caution">
    <text evidence="3">The sequence shown here is derived from an EMBL/GenBank/DDBJ whole genome shotgun (WGS) entry which is preliminary data.</text>
</comment>
<protein>
    <submittedName>
        <fullName evidence="3">Uncharacterized protein</fullName>
    </submittedName>
</protein>
<evidence type="ECO:0000313" key="4">
    <source>
        <dbReference type="Proteomes" id="UP001595075"/>
    </source>
</evidence>
<feature type="coiled-coil region" evidence="1">
    <location>
        <begin position="555"/>
        <end position="582"/>
    </location>
</feature>
<dbReference type="Proteomes" id="UP001595075">
    <property type="component" value="Unassembled WGS sequence"/>
</dbReference>
<evidence type="ECO:0000256" key="1">
    <source>
        <dbReference type="SAM" id="Coils"/>
    </source>
</evidence>
<evidence type="ECO:0000313" key="3">
    <source>
        <dbReference type="EMBL" id="KAL2060974.1"/>
    </source>
</evidence>
<keyword evidence="4" id="KW-1185">Reference proteome</keyword>
<feature type="compositionally biased region" description="Basic and acidic residues" evidence="2">
    <location>
        <begin position="167"/>
        <end position="177"/>
    </location>
</feature>
<feature type="coiled-coil region" evidence="1">
    <location>
        <begin position="612"/>
        <end position="810"/>
    </location>
</feature>
<feature type="compositionally biased region" description="Acidic residues" evidence="2">
    <location>
        <begin position="152"/>
        <end position="166"/>
    </location>
</feature>
<sequence length="836" mass="94304">MPMASESLPTSPHSHLTTPQISDFVLHYLDAQNASPNAPVSGKQLIQACQDELSDKYTQTGEQFTGDRQRIVEVIKDLKVGKVLRAFAMGEGLGFCVAYGMGRGGPIVEEERGGVVLGDEARSVDAGADGEGDDTPRALRNDDHEYPRTGEDAEQDEEETQDEDDEAHTGRTSRSEEQSVEFRSSQQDSIDRAESLRNKEAYEAMTANAVPLLEHPSEQPSMQTPTRKRTLPFEIADSEDRSSLDPISPHRYANSTPRRSPKRMRPGTPFSGSRRRSAPTGLWSPRKGDGLGAFKSLKLSQSSAEKAVFKEEKPSDTTAAWILDLIDVLHFKWPESHFEPSNGSVKCLDCEGREFGLSRSNTFSGFESHLRGKPHKEKVLERANNPKYQYNYPESLLLSKTTNYGMDFNVPQPPLAVFANKTSPPTSVAALGAQFFAAMDADTQAKGMKLMSLEMRQHNAETKTKERIDKLDASFDSLNEKIDGLSDDFAEKVEASKNLLRNEIEVVQDRLDASESRSKDQFKDLTTRVTKISEECGTKLDKLFTSMAKSDHRNIENIEDIKDQLQKSTEATEEQLTHLKESIEILEGYNSNSQRDDIEASIRGLESSDLENRNLRSKMETRLNAIDELIRESQRIRTFLHSQIRDLQTSHQETKTDNSRLQVRVEELEKADVRRQKEFHDMEAKLQMQSEELQRQRESNLAYQKTIKDQVQHHVEKVAKDALRDKEEMLEREQALEERLMGMFEKKFECMEKVNEEERDKSRKKIQSLERKIKRLEGDLDDTQECIGSMVGSLEAVEELKEKVDGLEELAVGMGAGAGFEGRGMRGLRAGSEVAV</sequence>
<proteinExistence type="predicted"/>
<dbReference type="PANTHER" id="PTHR34251:SF1">
    <property type="entry name" value="LEUCINE, GLUTAMATE AND LYSINE RICH 1"/>
    <property type="match status" value="1"/>
</dbReference>
<accession>A0ABR4BTK2</accession>
<feature type="compositionally biased region" description="Basic and acidic residues" evidence="2">
    <location>
        <begin position="134"/>
        <end position="151"/>
    </location>
</feature>
<name>A0ABR4BTK2_9HELO</name>
<dbReference type="EMBL" id="JAZHXI010000020">
    <property type="protein sequence ID" value="KAL2060974.1"/>
    <property type="molecule type" value="Genomic_DNA"/>
</dbReference>
<feature type="coiled-coil region" evidence="1">
    <location>
        <begin position="468"/>
        <end position="517"/>
    </location>
</feature>
<organism evidence="3 4">
    <name type="scientific">Oculimacula yallundae</name>
    <dbReference type="NCBI Taxonomy" id="86028"/>
    <lineage>
        <taxon>Eukaryota</taxon>
        <taxon>Fungi</taxon>
        <taxon>Dikarya</taxon>
        <taxon>Ascomycota</taxon>
        <taxon>Pezizomycotina</taxon>
        <taxon>Leotiomycetes</taxon>
        <taxon>Helotiales</taxon>
        <taxon>Ploettnerulaceae</taxon>
        <taxon>Oculimacula</taxon>
    </lineage>
</organism>
<gene>
    <name evidence="3" type="ORF">VTL71DRAFT_9026</name>
</gene>
<evidence type="ECO:0000256" key="2">
    <source>
        <dbReference type="SAM" id="MobiDB-lite"/>
    </source>
</evidence>
<dbReference type="PANTHER" id="PTHR34251">
    <property type="entry name" value="LEUCINE-, GLUTAMATE- AND LYSINE-RICH PROTEIN 1"/>
    <property type="match status" value="1"/>
</dbReference>
<keyword evidence="1" id="KW-0175">Coiled coil</keyword>
<reference evidence="3 4" key="1">
    <citation type="journal article" date="2024" name="Commun. Biol.">
        <title>Comparative genomic analysis of thermophilic fungi reveals convergent evolutionary adaptations and gene losses.</title>
        <authorList>
            <person name="Steindorff A.S."/>
            <person name="Aguilar-Pontes M.V."/>
            <person name="Robinson A.J."/>
            <person name="Andreopoulos B."/>
            <person name="LaButti K."/>
            <person name="Kuo A."/>
            <person name="Mondo S."/>
            <person name="Riley R."/>
            <person name="Otillar R."/>
            <person name="Haridas S."/>
            <person name="Lipzen A."/>
            <person name="Grimwood J."/>
            <person name="Schmutz J."/>
            <person name="Clum A."/>
            <person name="Reid I.D."/>
            <person name="Moisan M.C."/>
            <person name="Butler G."/>
            <person name="Nguyen T.T.M."/>
            <person name="Dewar K."/>
            <person name="Conant G."/>
            <person name="Drula E."/>
            <person name="Henrissat B."/>
            <person name="Hansel C."/>
            <person name="Singer S."/>
            <person name="Hutchinson M.I."/>
            <person name="de Vries R.P."/>
            <person name="Natvig D.O."/>
            <person name="Powell A.J."/>
            <person name="Tsang A."/>
            <person name="Grigoriev I.V."/>
        </authorList>
    </citation>
    <scope>NUCLEOTIDE SEQUENCE [LARGE SCALE GENOMIC DNA]</scope>
    <source>
        <strain evidence="3 4">CBS 494.80</strain>
    </source>
</reference>
<feature type="region of interest" description="Disordered" evidence="2">
    <location>
        <begin position="237"/>
        <end position="289"/>
    </location>
</feature>
<feature type="region of interest" description="Disordered" evidence="2">
    <location>
        <begin position="210"/>
        <end position="229"/>
    </location>
</feature>
<dbReference type="InterPro" id="IPR038799">
    <property type="entry name" value="LEKR1"/>
</dbReference>